<dbReference type="InterPro" id="IPR036704">
    <property type="entry name" value="RraA/RraA-like_sf"/>
</dbReference>
<dbReference type="Gene3D" id="3.50.30.40">
    <property type="entry name" value="Ribonuclease E inhibitor RraA/RraA-like"/>
    <property type="match status" value="1"/>
</dbReference>
<dbReference type="AlphaFoldDB" id="A0A0F7SU78"/>
<dbReference type="InterPro" id="IPR005493">
    <property type="entry name" value="RraA/RraA-like"/>
</dbReference>
<sequence length="238" mass="25398">MDPSSAADSIRPGGGSLSLQDFSTCEISDALLSLGVASGGFLPDLKAYSPASSDVSSHTRLFGPAYTVRTVPFDSDTKPSFAGHFVDLAPSGSVLVLKSPKDSVNASWGGLMTVGAKAKGVEGVIILGRVRDLEEHKRESFPVYAYSASTLPQKPFTRPCAIQEPLVLSAPHLPEPSTITINPGDWIIADENGVVVVPKSMDRDVSLEAEKRRLIDDACERDIRAGKGVEATFKRWRG</sequence>
<feature type="binding site" evidence="1">
    <location>
        <position position="131"/>
    </location>
    <ligand>
        <name>substrate</name>
    </ligand>
</feature>
<proteinExistence type="predicted"/>
<name>A0A0F7SU78_PHARH</name>
<keyword evidence="1" id="KW-0460">Magnesium</keyword>
<feature type="binding site" evidence="1">
    <location>
        <begin position="109"/>
        <end position="112"/>
    </location>
    <ligand>
        <name>substrate</name>
    </ligand>
</feature>
<comment type="cofactor">
    <cofactor evidence="1">
        <name>Mg(2+)</name>
        <dbReference type="ChEBI" id="CHEBI:18420"/>
    </cofactor>
</comment>
<dbReference type="CDD" id="cd16841">
    <property type="entry name" value="RraA_family"/>
    <property type="match status" value="1"/>
</dbReference>
<dbReference type="GO" id="GO:0046872">
    <property type="term" value="F:metal ion binding"/>
    <property type="evidence" value="ECO:0007669"/>
    <property type="project" value="UniProtKB-KW"/>
</dbReference>
<organism evidence="2">
    <name type="scientific">Phaffia rhodozyma</name>
    <name type="common">Yeast</name>
    <name type="synonym">Xanthophyllomyces dendrorhous</name>
    <dbReference type="NCBI Taxonomy" id="264483"/>
    <lineage>
        <taxon>Eukaryota</taxon>
        <taxon>Fungi</taxon>
        <taxon>Dikarya</taxon>
        <taxon>Basidiomycota</taxon>
        <taxon>Agaricomycotina</taxon>
        <taxon>Tremellomycetes</taxon>
        <taxon>Cystofilobasidiales</taxon>
        <taxon>Mrakiaceae</taxon>
        <taxon>Phaffia</taxon>
    </lineage>
</organism>
<keyword evidence="2" id="KW-0489">Methyltransferase</keyword>
<reference evidence="2" key="1">
    <citation type="submission" date="2014-08" db="EMBL/GenBank/DDBJ databases">
        <authorList>
            <person name="Sharma Rahul"/>
            <person name="Thines Marco"/>
        </authorList>
    </citation>
    <scope>NUCLEOTIDE SEQUENCE</scope>
</reference>
<dbReference type="PANTHER" id="PTHR33254">
    <property type="entry name" value="4-HYDROXY-4-METHYL-2-OXOGLUTARATE ALDOLASE 3-RELATED"/>
    <property type="match status" value="1"/>
</dbReference>
<dbReference type="SUPFAM" id="SSF89562">
    <property type="entry name" value="RraA-like"/>
    <property type="match status" value="1"/>
</dbReference>
<dbReference type="GO" id="GO:0008948">
    <property type="term" value="F:oxaloacetate decarboxylase activity"/>
    <property type="evidence" value="ECO:0007669"/>
    <property type="project" value="TreeGrafter"/>
</dbReference>
<dbReference type="EMBL" id="LN483332">
    <property type="protein sequence ID" value="CED85001.1"/>
    <property type="molecule type" value="Genomic_DNA"/>
</dbReference>
<keyword evidence="1" id="KW-0479">Metal-binding</keyword>
<keyword evidence="2" id="KW-0808">Transferase</keyword>
<evidence type="ECO:0000256" key="1">
    <source>
        <dbReference type="PIRSR" id="PIRSR605493-1"/>
    </source>
</evidence>
<dbReference type="GO" id="GO:0032259">
    <property type="term" value="P:methylation"/>
    <property type="evidence" value="ECO:0007669"/>
    <property type="project" value="UniProtKB-KW"/>
</dbReference>
<dbReference type="GO" id="GO:0008168">
    <property type="term" value="F:methyltransferase activity"/>
    <property type="evidence" value="ECO:0007669"/>
    <property type="project" value="UniProtKB-KW"/>
</dbReference>
<evidence type="ECO:0000313" key="2">
    <source>
        <dbReference type="EMBL" id="CED85001.1"/>
    </source>
</evidence>
<dbReference type="GO" id="GO:0047443">
    <property type="term" value="F:4-hydroxy-4-methyl-2-oxoglutarate aldolase activity"/>
    <property type="evidence" value="ECO:0007669"/>
    <property type="project" value="TreeGrafter"/>
</dbReference>
<accession>A0A0F7SU78</accession>
<protein>
    <submittedName>
        <fullName evidence="2">Ribonuclease E inhibitor RraA/Dimethylmenaquinone methyltransferase</fullName>
    </submittedName>
</protein>
<dbReference type="PANTHER" id="PTHR33254:SF4">
    <property type="entry name" value="4-HYDROXY-4-METHYL-2-OXOGLUTARATE ALDOLASE 3-RELATED"/>
    <property type="match status" value="1"/>
</dbReference>
<feature type="binding site" evidence="1">
    <location>
        <position position="132"/>
    </location>
    <ligand>
        <name>Mg(2+)</name>
        <dbReference type="ChEBI" id="CHEBI:18420"/>
    </ligand>
</feature>
<dbReference type="Pfam" id="PF03737">
    <property type="entry name" value="RraA-like"/>
    <property type="match status" value="1"/>
</dbReference>